<dbReference type="Gene3D" id="3.40.50.720">
    <property type="entry name" value="NAD(P)-binding Rossmann-like Domain"/>
    <property type="match status" value="1"/>
</dbReference>
<sequence length="254" mass="26919">MERKTALVTGSGRGIGKGIALALARAGYEIGVHYRSSGELAEDTVRQIAALGGRAEAIQADLSTIEGVDALFAAYARKFDRLDVHVNNSGITRMAPFLDTTPAMFDEVVNTDLRGLYFCSQRAARLMKANGTRGVIVNISSNHTLGTWSNATVYAAAKAGVNKLTMNMALDLAPEGIRVVGIAPGYTMIERASGEEARPYIEKASARIPMGRFATPDEVGEACVYLASPQAGYITGTTLYMDGGALLPVLADQP</sequence>
<dbReference type="FunFam" id="3.40.50.720:FF:000084">
    <property type="entry name" value="Short-chain dehydrogenase reductase"/>
    <property type="match status" value="1"/>
</dbReference>
<dbReference type="Pfam" id="PF13561">
    <property type="entry name" value="adh_short_C2"/>
    <property type="match status" value="1"/>
</dbReference>
<evidence type="ECO:0000256" key="2">
    <source>
        <dbReference type="ARBA" id="ARBA00023002"/>
    </source>
</evidence>
<organism evidence="3 4">
    <name type="scientific">Cohnella nanjingensis</name>
    <dbReference type="NCBI Taxonomy" id="1387779"/>
    <lineage>
        <taxon>Bacteria</taxon>
        <taxon>Bacillati</taxon>
        <taxon>Bacillota</taxon>
        <taxon>Bacilli</taxon>
        <taxon>Bacillales</taxon>
        <taxon>Paenibacillaceae</taxon>
        <taxon>Cohnella</taxon>
    </lineage>
</organism>
<dbReference type="GO" id="GO:0008206">
    <property type="term" value="P:bile acid metabolic process"/>
    <property type="evidence" value="ECO:0007669"/>
    <property type="project" value="UniProtKB-ARBA"/>
</dbReference>
<keyword evidence="2" id="KW-0560">Oxidoreductase</keyword>
<name>A0A7X0VEU5_9BACL</name>
<dbReference type="AlphaFoldDB" id="A0A7X0VEU5"/>
<dbReference type="PRINTS" id="PR00080">
    <property type="entry name" value="SDRFAMILY"/>
</dbReference>
<comment type="caution">
    <text evidence="3">The sequence shown here is derived from an EMBL/GenBank/DDBJ whole genome shotgun (WGS) entry which is preliminary data.</text>
</comment>
<dbReference type="PRINTS" id="PR00081">
    <property type="entry name" value="GDHRDH"/>
</dbReference>
<keyword evidence="4" id="KW-1185">Reference proteome</keyword>
<gene>
    <name evidence="3" type="ORF">H7C19_11870</name>
</gene>
<dbReference type="EMBL" id="JACJVP010000020">
    <property type="protein sequence ID" value="MBB6671377.1"/>
    <property type="molecule type" value="Genomic_DNA"/>
</dbReference>
<reference evidence="3 4" key="1">
    <citation type="submission" date="2020-08" db="EMBL/GenBank/DDBJ databases">
        <title>Cohnella phylogeny.</title>
        <authorList>
            <person name="Dunlap C."/>
        </authorList>
    </citation>
    <scope>NUCLEOTIDE SEQUENCE [LARGE SCALE GENOMIC DNA]</scope>
    <source>
        <strain evidence="3 4">DSM 28246</strain>
    </source>
</reference>
<dbReference type="RefSeq" id="WP_185142852.1">
    <property type="nucleotide sequence ID" value="NZ_JACJVP010000020.1"/>
</dbReference>
<dbReference type="InterPro" id="IPR002347">
    <property type="entry name" value="SDR_fam"/>
</dbReference>
<dbReference type="InterPro" id="IPR036291">
    <property type="entry name" value="NAD(P)-bd_dom_sf"/>
</dbReference>
<dbReference type="PANTHER" id="PTHR43639">
    <property type="entry name" value="OXIDOREDUCTASE, SHORT-CHAIN DEHYDROGENASE/REDUCTASE FAMILY (AFU_ORTHOLOGUE AFUA_5G02870)"/>
    <property type="match status" value="1"/>
</dbReference>
<protein>
    <submittedName>
        <fullName evidence="3">SDR family oxidoreductase</fullName>
    </submittedName>
</protein>
<dbReference type="GO" id="GO:0016491">
    <property type="term" value="F:oxidoreductase activity"/>
    <property type="evidence" value="ECO:0007669"/>
    <property type="project" value="UniProtKB-KW"/>
</dbReference>
<evidence type="ECO:0000313" key="3">
    <source>
        <dbReference type="EMBL" id="MBB6671377.1"/>
    </source>
</evidence>
<comment type="similarity">
    <text evidence="1">Belongs to the short-chain dehydrogenases/reductases (SDR) family.</text>
</comment>
<dbReference type="Proteomes" id="UP000547209">
    <property type="component" value="Unassembled WGS sequence"/>
</dbReference>
<proteinExistence type="inferred from homology"/>
<dbReference type="PANTHER" id="PTHR43639:SF1">
    <property type="entry name" value="SHORT-CHAIN DEHYDROGENASE_REDUCTASE FAMILY PROTEIN"/>
    <property type="match status" value="1"/>
</dbReference>
<accession>A0A7X0VEU5</accession>
<evidence type="ECO:0000313" key="4">
    <source>
        <dbReference type="Proteomes" id="UP000547209"/>
    </source>
</evidence>
<dbReference type="SUPFAM" id="SSF51735">
    <property type="entry name" value="NAD(P)-binding Rossmann-fold domains"/>
    <property type="match status" value="1"/>
</dbReference>
<evidence type="ECO:0000256" key="1">
    <source>
        <dbReference type="ARBA" id="ARBA00006484"/>
    </source>
</evidence>